<dbReference type="GO" id="GO:0008195">
    <property type="term" value="F:phosphatidate phosphatase activity"/>
    <property type="evidence" value="ECO:0007669"/>
    <property type="project" value="TreeGrafter"/>
</dbReference>
<evidence type="ECO:0000256" key="6">
    <source>
        <dbReference type="SAM" id="Phobius"/>
    </source>
</evidence>
<comment type="subcellular location">
    <subcellularLocation>
        <location evidence="1">Membrane</location>
        <topology evidence="1">Multi-pass membrane protein</topology>
    </subcellularLocation>
</comment>
<dbReference type="SUPFAM" id="SSF48317">
    <property type="entry name" value="Acid phosphatase/Vanadium-dependent haloperoxidase"/>
    <property type="match status" value="1"/>
</dbReference>
<dbReference type="OrthoDB" id="8907274at2759"/>
<gene>
    <name evidence="8" type="primary">727078</name>
    <name evidence="10" type="synonym">LOC727078</name>
</gene>
<dbReference type="InterPro" id="IPR000326">
    <property type="entry name" value="PAP2/HPO"/>
</dbReference>
<dbReference type="SMART" id="SM00014">
    <property type="entry name" value="acidPPc"/>
    <property type="match status" value="1"/>
</dbReference>
<evidence type="ECO:0000313" key="10">
    <source>
        <dbReference type="RefSeq" id="XP_006569722.1"/>
    </source>
</evidence>
<accession>A0A8B6Z752</accession>
<evidence type="ECO:0000256" key="4">
    <source>
        <dbReference type="ARBA" id="ARBA00022989"/>
    </source>
</evidence>
<dbReference type="AlphaFoldDB" id="A0A7M7H339"/>
<evidence type="ECO:0000259" key="7">
    <source>
        <dbReference type="SMART" id="SM00014"/>
    </source>
</evidence>
<keyword evidence="4 6" id="KW-1133">Transmembrane helix</keyword>
<evidence type="ECO:0000313" key="8">
    <source>
        <dbReference type="EnsemblMetazoa" id="XP_006569722"/>
    </source>
</evidence>
<dbReference type="PANTHER" id="PTHR10165">
    <property type="entry name" value="LIPID PHOSPHATE PHOSPHATASE"/>
    <property type="match status" value="1"/>
</dbReference>
<dbReference type="GO" id="GO:0005886">
    <property type="term" value="C:plasma membrane"/>
    <property type="evidence" value="ECO:0007669"/>
    <property type="project" value="TreeGrafter"/>
</dbReference>
<sequence>MQRSTEQLTRCSTGTLEDILDNSNGITTRTVSEKIMSICKNTTRWILVFDVFLALSVIVLLGVLEFRAVPRQHIGFYCNDPKISFKFKGDTISNSFLIFGCLLIPIIVMWIAEFLCYPASSYATELGYVGSRAKQIWLWYRQFLIGSVSLLFTCEVIKTVIGEPRPHFLDTCKPREAENCTDGYVEKYTCTNTNVSDWSILDSSRSFPSGHSCLSMHTTIFIICYIQRRLPDRSIMLKPWLQLLMCMWTVVCSLTRLVDNRHHWWDVLAGIIMGFICGTVIVNVLCCKFHINRKISQIYCENGQVNIDYETKQNGNKLLHETTIDLSENRELKNVKSSTWKE</sequence>
<feature type="transmembrane region" description="Helical" evidence="6">
    <location>
        <begin position="138"/>
        <end position="161"/>
    </location>
</feature>
<dbReference type="PANTHER" id="PTHR10165:SF103">
    <property type="entry name" value="PHOSPHOLIPID PHOSPHATASE HOMOLOG 1.2 HOMOLOG"/>
    <property type="match status" value="1"/>
</dbReference>
<organism evidence="8">
    <name type="scientific">Apis mellifera</name>
    <name type="common">Honeybee</name>
    <dbReference type="NCBI Taxonomy" id="7460"/>
    <lineage>
        <taxon>Eukaryota</taxon>
        <taxon>Metazoa</taxon>
        <taxon>Ecdysozoa</taxon>
        <taxon>Arthropoda</taxon>
        <taxon>Hexapoda</taxon>
        <taxon>Insecta</taxon>
        <taxon>Pterygota</taxon>
        <taxon>Neoptera</taxon>
        <taxon>Endopterygota</taxon>
        <taxon>Hymenoptera</taxon>
        <taxon>Apocrita</taxon>
        <taxon>Aculeata</taxon>
        <taxon>Apoidea</taxon>
        <taxon>Anthophila</taxon>
        <taxon>Apidae</taxon>
        <taxon>Apis</taxon>
    </lineage>
</organism>
<dbReference type="GO" id="GO:0046839">
    <property type="term" value="P:phospholipid dephosphorylation"/>
    <property type="evidence" value="ECO:0007669"/>
    <property type="project" value="TreeGrafter"/>
</dbReference>
<name>A0A7M7H339_APIME</name>
<dbReference type="GO" id="GO:0007165">
    <property type="term" value="P:signal transduction"/>
    <property type="evidence" value="ECO:0007669"/>
    <property type="project" value="TreeGrafter"/>
</dbReference>
<reference evidence="10" key="2">
    <citation type="submission" date="2025-04" db="UniProtKB">
        <authorList>
            <consortium name="RefSeq"/>
        </authorList>
    </citation>
    <scope>IDENTIFICATION</scope>
    <source>
        <strain evidence="10">DH4</strain>
        <tissue evidence="10">Whole body</tissue>
    </source>
</reference>
<evidence type="ECO:0000256" key="1">
    <source>
        <dbReference type="ARBA" id="ARBA00004141"/>
    </source>
</evidence>
<dbReference type="InterPro" id="IPR043216">
    <property type="entry name" value="PAP-like"/>
</dbReference>
<feature type="transmembrane region" description="Helical" evidence="6">
    <location>
        <begin position="96"/>
        <end position="117"/>
    </location>
</feature>
<feature type="transmembrane region" description="Helical" evidence="6">
    <location>
        <begin position="45"/>
        <end position="64"/>
    </location>
</feature>
<dbReference type="InterPro" id="IPR036938">
    <property type="entry name" value="PAP2/HPO_sf"/>
</dbReference>
<dbReference type="GO" id="GO:0006644">
    <property type="term" value="P:phospholipid metabolic process"/>
    <property type="evidence" value="ECO:0007669"/>
    <property type="project" value="InterPro"/>
</dbReference>
<dbReference type="RefSeq" id="XP_006569722.1">
    <property type="nucleotide sequence ID" value="XM_006569659.3"/>
</dbReference>
<dbReference type="KEGG" id="ame:727078"/>
<feature type="transmembrane region" description="Helical" evidence="6">
    <location>
        <begin position="264"/>
        <end position="286"/>
    </location>
</feature>
<protein>
    <submittedName>
        <fullName evidence="10">Phospholipid phosphatase 1 isoform X1</fullName>
    </submittedName>
</protein>
<evidence type="ECO:0000256" key="2">
    <source>
        <dbReference type="ARBA" id="ARBA00008816"/>
    </source>
</evidence>
<proteinExistence type="inferred from homology"/>
<dbReference type="Proteomes" id="UP000005203">
    <property type="component" value="Linkage group LG10"/>
</dbReference>
<evidence type="ECO:0000313" key="9">
    <source>
        <dbReference type="Proteomes" id="UP000005203"/>
    </source>
</evidence>
<feature type="transmembrane region" description="Helical" evidence="6">
    <location>
        <begin position="239"/>
        <end position="258"/>
    </location>
</feature>
<reference evidence="8" key="1">
    <citation type="submission" date="2021-01" db="UniProtKB">
        <authorList>
            <consortium name="EnsemblMetazoa"/>
        </authorList>
    </citation>
    <scope>IDENTIFICATION</scope>
    <source>
        <strain evidence="8">DH4</strain>
    </source>
</reference>
<dbReference type="Gene3D" id="1.20.144.10">
    <property type="entry name" value="Phosphatidic acid phosphatase type 2/haloperoxidase"/>
    <property type="match status" value="1"/>
</dbReference>
<evidence type="ECO:0000256" key="3">
    <source>
        <dbReference type="ARBA" id="ARBA00022692"/>
    </source>
</evidence>
<dbReference type="EnsemblMetazoa" id="XM_006569659">
    <property type="protein sequence ID" value="XP_006569722"/>
    <property type="gene ID" value="LOC727078"/>
</dbReference>
<keyword evidence="9" id="KW-1185">Reference proteome</keyword>
<accession>A0A7M7H339</accession>
<evidence type="ECO:0000256" key="5">
    <source>
        <dbReference type="ARBA" id="ARBA00023136"/>
    </source>
</evidence>
<feature type="transmembrane region" description="Helical" evidence="6">
    <location>
        <begin position="209"/>
        <end position="227"/>
    </location>
</feature>
<comment type="similarity">
    <text evidence="2">Belongs to the PA-phosphatase related phosphoesterase family.</text>
</comment>
<dbReference type="Pfam" id="PF01569">
    <property type="entry name" value="PAP2"/>
    <property type="match status" value="1"/>
</dbReference>
<feature type="domain" description="Phosphatidic acid phosphatase type 2/haloperoxidase" evidence="7">
    <location>
        <begin position="140"/>
        <end position="282"/>
    </location>
</feature>
<dbReference type="GeneID" id="727078"/>
<keyword evidence="5 6" id="KW-0472">Membrane</keyword>
<keyword evidence="3 6" id="KW-0812">Transmembrane</keyword>